<evidence type="ECO:0000313" key="2">
    <source>
        <dbReference type="EMBL" id="QXW89903.1"/>
    </source>
</evidence>
<evidence type="ECO:0000259" key="1">
    <source>
        <dbReference type="Pfam" id="PF13304"/>
    </source>
</evidence>
<sequence length="453" mass="52295">MLINFSVSNYLSFKGKQSFSMISQSYEQEFFIEDHILKSSILFGANAAGKSNLISAIGLFREIILSANKELEKNILDQVIPFLLDNKSKEQPTEFEITFLAENDLLYKYGIKVSNGIIFREWLYFSNNEIKLNEVELFQREGNKLTYINEELFPEAKNFYNEEKYLIQTKENVPFITDMAGTSSKHSLAIINWLKKLKILSGLSDDGFIQYSLKLLEKNKDFSIWIQEFLSSVNINKIKFVDKEVVLEEKVKAINSLIQLVDKIDKDKLSKEQEDNLMLLSKLTDFLNVVNSQNKKNTASTHEKIVEVIKNIDGDEYHIPLHLESSGTKKLIALLGPIFDSIEKNHVLVIDEIDAKFHTLLMKKFFSIFLRDTKKCQLIATAQDTNLISKDIFNRDQIWFVNKDEFGESELYSLIEFKESALSDESYETRYLKGAFGAVPLFPDYATIENLME</sequence>
<dbReference type="SUPFAM" id="SSF52540">
    <property type="entry name" value="P-loop containing nucleoside triphosphate hydrolases"/>
    <property type="match status" value="1"/>
</dbReference>
<gene>
    <name evidence="2" type="ORF">LPB400_07765</name>
</gene>
<name>A0ABD7EVY8_NEIPE</name>
<dbReference type="GO" id="GO:0005524">
    <property type="term" value="F:ATP binding"/>
    <property type="evidence" value="ECO:0007669"/>
    <property type="project" value="UniProtKB-KW"/>
</dbReference>
<dbReference type="EMBL" id="CP079818">
    <property type="protein sequence ID" value="QXW89903.1"/>
    <property type="molecule type" value="Genomic_DNA"/>
</dbReference>
<dbReference type="PANTHER" id="PTHR40396">
    <property type="entry name" value="ATPASE-LIKE PROTEIN"/>
    <property type="match status" value="1"/>
</dbReference>
<protein>
    <submittedName>
        <fullName evidence="2">ATP-binding protein</fullName>
    </submittedName>
</protein>
<keyword evidence="2" id="KW-0547">Nucleotide-binding</keyword>
<dbReference type="InterPro" id="IPR003959">
    <property type="entry name" value="ATPase_AAA_core"/>
</dbReference>
<dbReference type="PANTHER" id="PTHR40396:SF1">
    <property type="entry name" value="ATPASE AAA-TYPE CORE DOMAIN-CONTAINING PROTEIN"/>
    <property type="match status" value="1"/>
</dbReference>
<keyword evidence="2" id="KW-0067">ATP-binding</keyword>
<dbReference type="Gene3D" id="3.40.50.300">
    <property type="entry name" value="P-loop containing nucleotide triphosphate hydrolases"/>
    <property type="match status" value="1"/>
</dbReference>
<proteinExistence type="predicted"/>
<evidence type="ECO:0000313" key="3">
    <source>
        <dbReference type="Proteomes" id="UP000825360"/>
    </source>
</evidence>
<dbReference type="KEGG" id="npf:LPB400_07765"/>
<dbReference type="InterPro" id="IPR027417">
    <property type="entry name" value="P-loop_NTPase"/>
</dbReference>
<dbReference type="RefSeq" id="WP_070590879.1">
    <property type="nucleotide sequence ID" value="NZ_CP079818.1"/>
</dbReference>
<feature type="domain" description="ATPase AAA-type core" evidence="1">
    <location>
        <begin position="41"/>
        <end position="388"/>
    </location>
</feature>
<dbReference type="Proteomes" id="UP000825360">
    <property type="component" value="Chromosome"/>
</dbReference>
<dbReference type="Pfam" id="PF13304">
    <property type="entry name" value="AAA_21"/>
    <property type="match status" value="1"/>
</dbReference>
<organism evidence="2 3">
    <name type="scientific">Neisseria perflava</name>
    <dbReference type="NCBI Taxonomy" id="33053"/>
    <lineage>
        <taxon>Bacteria</taxon>
        <taxon>Pseudomonadati</taxon>
        <taxon>Pseudomonadota</taxon>
        <taxon>Betaproteobacteria</taxon>
        <taxon>Neisseriales</taxon>
        <taxon>Neisseriaceae</taxon>
        <taxon>Neisseria</taxon>
    </lineage>
</organism>
<dbReference type="AlphaFoldDB" id="A0ABD7EVY8"/>
<reference evidence="2 3" key="1">
    <citation type="submission" date="2021-07" db="EMBL/GenBank/DDBJ databases">
        <title>Genome sequencing of Neisseria perflava LPB0400.</title>
        <authorList>
            <person name="Kim J."/>
        </authorList>
    </citation>
    <scope>NUCLEOTIDE SEQUENCE [LARGE SCALE GENOMIC DNA]</scope>
    <source>
        <strain evidence="2 3">LPB0400</strain>
    </source>
</reference>
<accession>A0ABD7EVY8</accession>